<comment type="catalytic activity">
    <reaction evidence="12">
        <text>heme b + (2E,6E)-farnesyl diphosphate + H2O = Fe(II)-heme o + diphosphate</text>
        <dbReference type="Rhea" id="RHEA:28070"/>
        <dbReference type="ChEBI" id="CHEBI:15377"/>
        <dbReference type="ChEBI" id="CHEBI:33019"/>
        <dbReference type="ChEBI" id="CHEBI:60344"/>
        <dbReference type="ChEBI" id="CHEBI:60530"/>
        <dbReference type="ChEBI" id="CHEBI:175763"/>
        <dbReference type="EC" id="2.5.1.141"/>
    </reaction>
</comment>
<organism evidence="14 15">
    <name type="scientific">Desulfomarina profundi</name>
    <dbReference type="NCBI Taxonomy" id="2772557"/>
    <lineage>
        <taxon>Bacteria</taxon>
        <taxon>Pseudomonadati</taxon>
        <taxon>Thermodesulfobacteriota</taxon>
        <taxon>Desulfobulbia</taxon>
        <taxon>Desulfobulbales</taxon>
        <taxon>Desulfobulbaceae</taxon>
        <taxon>Desulfomarina</taxon>
    </lineage>
</organism>
<sequence>MRLPAGLRASMDLAKIVLCSLIGCSALFGYFLAASDISAGAFITGFGIFFLAAGCGTLNSIQERHLDRLFVRTRKRPLPEGRIGVSFSFFQAIVLWVGGMLFLWSVSTDFLPLFVSFLAVVLYNGVYTPLKQLTVLAIFPGAVCGALPPYIGWLAGGGKPLAFEALLLFSLLFLWQVPHFWLILLRHGEDYKKNIIPSFFSIFGEKVIKRLFVTWIGSLAAVMILFTVLPAGNVVRFLVVLNGLALLSCFFSGLTGKGPLRYRQLFGVLNFSLLFHMVIVSVGNIVS</sequence>
<dbReference type="GO" id="GO:0008495">
    <property type="term" value="F:protoheme IX farnesyltransferase activity"/>
    <property type="evidence" value="ECO:0007669"/>
    <property type="project" value="UniProtKB-EC"/>
</dbReference>
<feature type="transmembrane region" description="Helical" evidence="13">
    <location>
        <begin position="39"/>
        <end position="61"/>
    </location>
</feature>
<dbReference type="PANTHER" id="PTHR43448">
    <property type="entry name" value="PROTOHEME IX FARNESYLTRANSFERASE, MITOCHONDRIAL"/>
    <property type="match status" value="1"/>
</dbReference>
<dbReference type="AlphaFoldDB" id="A0A8D5JNG0"/>
<evidence type="ECO:0000256" key="10">
    <source>
        <dbReference type="ARBA" id="ARBA00040810"/>
    </source>
</evidence>
<evidence type="ECO:0000256" key="1">
    <source>
        <dbReference type="ARBA" id="ARBA00004651"/>
    </source>
</evidence>
<feature type="transmembrane region" description="Helical" evidence="13">
    <location>
        <begin position="207"/>
        <end position="228"/>
    </location>
</feature>
<feature type="transmembrane region" description="Helical" evidence="13">
    <location>
        <begin position="165"/>
        <end position="186"/>
    </location>
</feature>
<feature type="transmembrane region" description="Helical" evidence="13">
    <location>
        <begin position="12"/>
        <end position="33"/>
    </location>
</feature>
<evidence type="ECO:0000256" key="4">
    <source>
        <dbReference type="ARBA" id="ARBA00022475"/>
    </source>
</evidence>
<evidence type="ECO:0000256" key="2">
    <source>
        <dbReference type="ARBA" id="ARBA00004919"/>
    </source>
</evidence>
<feature type="transmembrane region" description="Helical" evidence="13">
    <location>
        <begin position="110"/>
        <end position="126"/>
    </location>
</feature>
<comment type="subcellular location">
    <subcellularLocation>
        <location evidence="1">Cell membrane</location>
        <topology evidence="1">Multi-pass membrane protein</topology>
    </subcellularLocation>
</comment>
<dbReference type="InterPro" id="IPR006369">
    <property type="entry name" value="Protohaem_IX_farnesylTrfase"/>
</dbReference>
<evidence type="ECO:0000256" key="6">
    <source>
        <dbReference type="ARBA" id="ARBA00022692"/>
    </source>
</evidence>
<keyword evidence="8 13" id="KW-0472">Membrane</keyword>
<protein>
    <recommendedName>
        <fullName evidence="10">Protoheme IX farnesyltransferase</fullName>
        <ecNumber evidence="3">2.5.1.141</ecNumber>
    </recommendedName>
    <alternativeName>
        <fullName evidence="11">Heme B farnesyltransferase</fullName>
    </alternativeName>
    <alternativeName>
        <fullName evidence="9">Heme O synthase</fullName>
    </alternativeName>
</protein>
<dbReference type="Pfam" id="PF01040">
    <property type="entry name" value="UbiA"/>
    <property type="match status" value="1"/>
</dbReference>
<evidence type="ECO:0000256" key="7">
    <source>
        <dbReference type="ARBA" id="ARBA00022989"/>
    </source>
</evidence>
<dbReference type="GO" id="GO:0005886">
    <property type="term" value="C:plasma membrane"/>
    <property type="evidence" value="ECO:0007669"/>
    <property type="project" value="UniProtKB-SubCell"/>
</dbReference>
<dbReference type="PANTHER" id="PTHR43448:SF7">
    <property type="entry name" value="4-HYDROXYBENZOATE SOLANESYLTRANSFERASE"/>
    <property type="match status" value="1"/>
</dbReference>
<evidence type="ECO:0000256" key="12">
    <source>
        <dbReference type="ARBA" id="ARBA00047690"/>
    </source>
</evidence>
<evidence type="ECO:0000256" key="13">
    <source>
        <dbReference type="SAM" id="Phobius"/>
    </source>
</evidence>
<dbReference type="EMBL" id="AP024086">
    <property type="protein sequence ID" value="BCL60095.1"/>
    <property type="molecule type" value="Genomic_DNA"/>
</dbReference>
<feature type="transmembrane region" description="Helical" evidence="13">
    <location>
        <begin position="133"/>
        <end position="153"/>
    </location>
</feature>
<evidence type="ECO:0000256" key="8">
    <source>
        <dbReference type="ARBA" id="ARBA00023136"/>
    </source>
</evidence>
<dbReference type="KEGG" id="dbk:DGMP_07880"/>
<feature type="transmembrane region" description="Helical" evidence="13">
    <location>
        <begin position="82"/>
        <end position="104"/>
    </location>
</feature>
<name>A0A8D5JNG0_9BACT</name>
<comment type="pathway">
    <text evidence="2">Porphyrin-containing compound metabolism; heme O biosynthesis; heme O from protoheme: step 1/1.</text>
</comment>
<keyword evidence="15" id="KW-1185">Reference proteome</keyword>
<dbReference type="EC" id="2.5.1.141" evidence="3"/>
<reference evidence="14" key="1">
    <citation type="submission" date="2020-09" db="EMBL/GenBank/DDBJ databases">
        <title>Desulfogranum mesoprofundum gen. nov., sp. nov., a novel mesophilic, sulfate-reducing chemolithoautotroph isolated from a deep-sea hydrothermal vent chimney in the Suiyo Seamount.</title>
        <authorList>
            <person name="Hashimoto Y."/>
            <person name="Nakagawa S."/>
        </authorList>
    </citation>
    <scope>NUCLEOTIDE SEQUENCE</scope>
    <source>
        <strain evidence="14">KT2</strain>
    </source>
</reference>
<evidence type="ECO:0000313" key="15">
    <source>
        <dbReference type="Proteomes" id="UP000826725"/>
    </source>
</evidence>
<feature type="transmembrane region" description="Helical" evidence="13">
    <location>
        <begin position="234"/>
        <end position="254"/>
    </location>
</feature>
<keyword evidence="6 13" id="KW-0812">Transmembrane</keyword>
<evidence type="ECO:0000256" key="9">
    <source>
        <dbReference type="ARBA" id="ARBA00030253"/>
    </source>
</evidence>
<evidence type="ECO:0000256" key="5">
    <source>
        <dbReference type="ARBA" id="ARBA00022679"/>
    </source>
</evidence>
<dbReference type="Proteomes" id="UP000826725">
    <property type="component" value="Chromosome"/>
</dbReference>
<evidence type="ECO:0000256" key="3">
    <source>
        <dbReference type="ARBA" id="ARBA00012292"/>
    </source>
</evidence>
<dbReference type="RefSeq" id="WP_228856263.1">
    <property type="nucleotide sequence ID" value="NZ_AP024086.1"/>
</dbReference>
<accession>A0A8D5JNG0</accession>
<keyword evidence="7 13" id="KW-1133">Transmembrane helix</keyword>
<evidence type="ECO:0000256" key="11">
    <source>
        <dbReference type="ARBA" id="ARBA00042475"/>
    </source>
</evidence>
<dbReference type="InterPro" id="IPR000537">
    <property type="entry name" value="UbiA_prenyltransferase"/>
</dbReference>
<dbReference type="GO" id="GO:0006783">
    <property type="term" value="P:heme biosynthetic process"/>
    <property type="evidence" value="ECO:0007669"/>
    <property type="project" value="InterPro"/>
</dbReference>
<evidence type="ECO:0000313" key="14">
    <source>
        <dbReference type="EMBL" id="BCL60095.1"/>
    </source>
</evidence>
<keyword evidence="4" id="KW-1003">Cell membrane</keyword>
<keyword evidence="5" id="KW-0808">Transferase</keyword>
<gene>
    <name evidence="14" type="primary">ctaB</name>
    <name evidence="14" type="ORF">DGMP_07880</name>
</gene>
<feature type="transmembrane region" description="Helical" evidence="13">
    <location>
        <begin position="266"/>
        <end position="286"/>
    </location>
</feature>
<proteinExistence type="predicted"/>